<proteinExistence type="predicted"/>
<accession>A0A8H5PZ45</accession>
<evidence type="ECO:0000313" key="2">
    <source>
        <dbReference type="EMBL" id="KAF5606325.1"/>
    </source>
</evidence>
<gene>
    <name evidence="2" type="ORF">FSUBG_6159</name>
</gene>
<dbReference type="EMBL" id="JAAOAV010000062">
    <property type="protein sequence ID" value="KAF5606325.1"/>
    <property type="molecule type" value="Genomic_DNA"/>
</dbReference>
<dbReference type="Proteomes" id="UP000547976">
    <property type="component" value="Unassembled WGS sequence"/>
</dbReference>
<feature type="compositionally biased region" description="Polar residues" evidence="1">
    <location>
        <begin position="578"/>
        <end position="595"/>
    </location>
</feature>
<keyword evidence="3" id="KW-1185">Reference proteome</keyword>
<protein>
    <submittedName>
        <fullName evidence="2">Uncharacterized protein</fullName>
    </submittedName>
</protein>
<dbReference type="AlphaFoldDB" id="A0A8H5PZ45"/>
<sequence>MLVLANKIAVSPQDPGRSLRVLSTESKSSSREYPRTKMAQVIPGLDLKQGEVSTVLWPWTMIPRSATPTSFGTRLGETQVYDKVSPAYLIGQVPMSRDPFHRAYIVHQFKAHIKPNHDPYPAQDSRLTLASTSTYNGVAIPKVVISCSDETLDYKTMLRIIIKGAMCIGWAKSQGRQFEQCAAGAAGGSPMPLVNIRILANGPSTTATGSLVQLRLPKTSFCRYPAIKSRSLTITDKQLSWIAIRLRRASNVPSFRKLYSNRSRSQAANGPSVEWMEHYQPGGRYHHKRKYPIMHCDTSNILGKCRHVNTCRGRCQSCPRESPCAAQGKKCKRCILLSHADDEDPGKENDAQSKPDSPSSEGSLRQKFETTGHAEDENGDMKLPCGEFERSEGSEVLKSSVQGTGPRIAYHIWLFFKSLVARGVSILLDALASSPYDGGGASTDLSYVYSTRPTFITRPCHTGFPAGWMPLQEENKDPKRKQTGSAEPVAYVFASPYPNNCALAAIQILTALSSTSPRMSPEIEIWPELVTLPSILSIRVMLGLTMSRNSGSPHGFGSYIQSKLRDVTHKLERRAQWPSNNYTPTAITQTRSSTHAGRIDE</sequence>
<feature type="region of interest" description="Disordered" evidence="1">
    <location>
        <begin position="342"/>
        <end position="382"/>
    </location>
</feature>
<feature type="region of interest" description="Disordered" evidence="1">
    <location>
        <begin position="578"/>
        <end position="601"/>
    </location>
</feature>
<dbReference type="GeneID" id="59319046"/>
<evidence type="ECO:0000313" key="3">
    <source>
        <dbReference type="Proteomes" id="UP000547976"/>
    </source>
</evidence>
<reference evidence="2 3" key="1">
    <citation type="submission" date="2020-05" db="EMBL/GenBank/DDBJ databases">
        <title>Identification and distribution of gene clusters putatively required for synthesis of sphingolipid metabolism inhibitors in phylogenetically diverse species of the filamentous fungus Fusarium.</title>
        <authorList>
            <person name="Kim H.-S."/>
            <person name="Busman M."/>
            <person name="Brown D.W."/>
            <person name="Divon H."/>
            <person name="Uhlig S."/>
            <person name="Proctor R.H."/>
        </authorList>
    </citation>
    <scope>NUCLEOTIDE SEQUENCE [LARGE SCALE GENOMIC DNA]</scope>
    <source>
        <strain evidence="2 3">NRRL 66333</strain>
    </source>
</reference>
<name>A0A8H5PZ45_GIBSU</name>
<organism evidence="2 3">
    <name type="scientific">Gibberella subglutinans</name>
    <name type="common">Fusarium subglutinans</name>
    <dbReference type="NCBI Taxonomy" id="42677"/>
    <lineage>
        <taxon>Eukaryota</taxon>
        <taxon>Fungi</taxon>
        <taxon>Dikarya</taxon>
        <taxon>Ascomycota</taxon>
        <taxon>Pezizomycotina</taxon>
        <taxon>Sordariomycetes</taxon>
        <taxon>Hypocreomycetidae</taxon>
        <taxon>Hypocreales</taxon>
        <taxon>Nectriaceae</taxon>
        <taxon>Fusarium</taxon>
        <taxon>Fusarium fujikuroi species complex</taxon>
    </lineage>
</organism>
<comment type="caution">
    <text evidence="2">The sequence shown here is derived from an EMBL/GenBank/DDBJ whole genome shotgun (WGS) entry which is preliminary data.</text>
</comment>
<feature type="compositionally biased region" description="Basic and acidic residues" evidence="1">
    <location>
        <begin position="364"/>
        <end position="380"/>
    </location>
</feature>
<feature type="region of interest" description="Disordered" evidence="1">
    <location>
        <begin position="15"/>
        <end position="34"/>
    </location>
</feature>
<feature type="compositionally biased region" description="Polar residues" evidence="1">
    <location>
        <begin position="354"/>
        <end position="363"/>
    </location>
</feature>
<dbReference type="RefSeq" id="XP_036538358.1">
    <property type="nucleotide sequence ID" value="XM_036684328.1"/>
</dbReference>
<evidence type="ECO:0000256" key="1">
    <source>
        <dbReference type="SAM" id="MobiDB-lite"/>
    </source>
</evidence>